<dbReference type="GO" id="GO:0046983">
    <property type="term" value="F:protein dimerization activity"/>
    <property type="evidence" value="ECO:0007669"/>
    <property type="project" value="InterPro"/>
</dbReference>
<dbReference type="Pfam" id="PF00010">
    <property type="entry name" value="HLH"/>
    <property type="match status" value="1"/>
</dbReference>
<evidence type="ECO:0000256" key="1">
    <source>
        <dbReference type="ARBA" id="ARBA00004123"/>
    </source>
</evidence>
<dbReference type="GO" id="GO:0000981">
    <property type="term" value="F:DNA-binding transcription factor activity, RNA polymerase II-specific"/>
    <property type="evidence" value="ECO:0007669"/>
    <property type="project" value="TreeGrafter"/>
</dbReference>
<feature type="region of interest" description="Disordered" evidence="6">
    <location>
        <begin position="219"/>
        <end position="343"/>
    </location>
</feature>
<keyword evidence="3" id="KW-0238">DNA-binding</keyword>
<feature type="compositionally biased region" description="Acidic residues" evidence="6">
    <location>
        <begin position="553"/>
        <end position="564"/>
    </location>
</feature>
<sequence length="564" mass="60311">MDGQQAAQDQHLMSSFFPQDLGIDHMQNSSQDFQFHQPGPSNSNPVNLNLANSLNVNNLELLGTIGNLINEQTAAAASYNVNVNPSLLLEQQYKLTQLQQLQQLQNQIFQQQIALISGGQPTPLPLDSDARAAERVASFHGLPTPGNSTELRAQPNVEYVSPMILDYNDSYPPTSHQQQYAPRGSTSAPAHIAFRQTSTQPDLDFDISPLTSPWLGAHQQPVRQQPHSNTNPSSSTRAGSKRGAASSSDDDTTERPSRKKQSPAIRATVPIPKKTPSTRGTKSANSTPLMRSTRSRKDSISVPGDTPSPVDLSMPPPAPPLDSANTTPTPFTHASVASPGVRPHLTPVTPASIMNLGRLGITSALGGSGGAAAKAKKSPATQSPGLKAILPGAAASSSRHGNPPVAIRKTSHKAAEQKRRDSLKTTFDDLRGLLPPLPLPSDITDEPILPGALPPRGPPKAGGEGPNKGVSKLQLLMCGNDYIRQLVSRVDRRDDEIARLRREVAYLRGVTRGQFAPGEGGEVVEECDLEKDLDAVEEYGHPLGRPRAGSIAELDEEGEEEGEE</sequence>
<dbReference type="AlphaFoldDB" id="A0AAW0D032"/>
<feature type="region of interest" description="Disordered" evidence="6">
    <location>
        <begin position="168"/>
        <end position="188"/>
    </location>
</feature>
<evidence type="ECO:0000256" key="6">
    <source>
        <dbReference type="SAM" id="MobiDB-lite"/>
    </source>
</evidence>
<dbReference type="EMBL" id="JAWWNJ010000011">
    <property type="protein sequence ID" value="KAK7044687.1"/>
    <property type="molecule type" value="Genomic_DNA"/>
</dbReference>
<feature type="compositionally biased region" description="Low complexity" evidence="6">
    <location>
        <begin position="233"/>
        <end position="247"/>
    </location>
</feature>
<evidence type="ECO:0000256" key="4">
    <source>
        <dbReference type="ARBA" id="ARBA00023163"/>
    </source>
</evidence>
<dbReference type="Proteomes" id="UP001362999">
    <property type="component" value="Unassembled WGS sequence"/>
</dbReference>
<feature type="region of interest" description="Disordered" evidence="6">
    <location>
        <begin position="393"/>
        <end position="468"/>
    </location>
</feature>
<name>A0AAW0D032_9AGAR</name>
<feature type="region of interest" description="Disordered" evidence="6">
    <location>
        <begin position="367"/>
        <end position="386"/>
    </location>
</feature>
<feature type="compositionally biased region" description="Basic and acidic residues" evidence="6">
    <location>
        <begin position="413"/>
        <end position="431"/>
    </location>
</feature>
<evidence type="ECO:0000256" key="2">
    <source>
        <dbReference type="ARBA" id="ARBA00023015"/>
    </source>
</evidence>
<dbReference type="SMART" id="SM00353">
    <property type="entry name" value="HLH"/>
    <property type="match status" value="1"/>
</dbReference>
<feature type="compositionally biased region" description="Polar residues" evidence="6">
    <location>
        <begin position="323"/>
        <end position="332"/>
    </location>
</feature>
<keyword evidence="2" id="KW-0805">Transcription regulation</keyword>
<feature type="compositionally biased region" description="Polar residues" evidence="6">
    <location>
        <begin position="171"/>
        <end position="188"/>
    </location>
</feature>
<keyword evidence="4" id="KW-0804">Transcription</keyword>
<comment type="subcellular location">
    <subcellularLocation>
        <location evidence="1">Nucleus</location>
    </subcellularLocation>
</comment>
<dbReference type="InterPro" id="IPR052207">
    <property type="entry name" value="Max-like/E-box_TFs"/>
</dbReference>
<dbReference type="Gene3D" id="4.10.280.10">
    <property type="entry name" value="Helix-loop-helix DNA-binding domain"/>
    <property type="match status" value="1"/>
</dbReference>
<dbReference type="PANTHER" id="PTHR15741:SF27">
    <property type="entry name" value="TRANSCRIPTION FACTOR AP-4"/>
    <property type="match status" value="1"/>
</dbReference>
<feature type="compositionally biased region" description="Polar residues" evidence="6">
    <location>
        <begin position="275"/>
        <end position="292"/>
    </location>
</feature>
<dbReference type="GO" id="GO:0005634">
    <property type="term" value="C:nucleus"/>
    <property type="evidence" value="ECO:0007669"/>
    <property type="project" value="UniProtKB-SubCell"/>
</dbReference>
<dbReference type="InterPro" id="IPR011598">
    <property type="entry name" value="bHLH_dom"/>
</dbReference>
<feature type="compositionally biased region" description="Polar residues" evidence="6">
    <location>
        <begin position="221"/>
        <end position="232"/>
    </location>
</feature>
<feature type="region of interest" description="Disordered" evidence="6">
    <location>
        <begin position="539"/>
        <end position="564"/>
    </location>
</feature>
<protein>
    <submittedName>
        <fullName evidence="8">BHLH domain-containing protein</fullName>
    </submittedName>
</protein>
<keyword evidence="5" id="KW-0539">Nucleus</keyword>
<accession>A0AAW0D032</accession>
<proteinExistence type="predicted"/>
<gene>
    <name evidence="8" type="ORF">R3P38DRAFT_2880196</name>
</gene>
<evidence type="ECO:0000256" key="3">
    <source>
        <dbReference type="ARBA" id="ARBA00023125"/>
    </source>
</evidence>
<dbReference type="InterPro" id="IPR036638">
    <property type="entry name" value="HLH_DNA-bd_sf"/>
</dbReference>
<evidence type="ECO:0000313" key="9">
    <source>
        <dbReference type="Proteomes" id="UP001362999"/>
    </source>
</evidence>
<reference evidence="8 9" key="1">
    <citation type="journal article" date="2024" name="J Genomics">
        <title>Draft genome sequencing and assembly of Favolaschia claudopus CIRM-BRFM 2984 isolated from oak limbs.</title>
        <authorList>
            <person name="Navarro D."/>
            <person name="Drula E."/>
            <person name="Chaduli D."/>
            <person name="Cazenave R."/>
            <person name="Ahrendt S."/>
            <person name="Wang J."/>
            <person name="Lipzen A."/>
            <person name="Daum C."/>
            <person name="Barry K."/>
            <person name="Grigoriev I.V."/>
            <person name="Favel A."/>
            <person name="Rosso M.N."/>
            <person name="Martin F."/>
        </authorList>
    </citation>
    <scope>NUCLEOTIDE SEQUENCE [LARGE SCALE GENOMIC DNA]</scope>
    <source>
        <strain evidence="8 9">CIRM-BRFM 2984</strain>
    </source>
</reference>
<dbReference type="SUPFAM" id="SSF47459">
    <property type="entry name" value="HLH, helix-loop-helix DNA-binding domain"/>
    <property type="match status" value="1"/>
</dbReference>
<comment type="caution">
    <text evidence="8">The sequence shown here is derived from an EMBL/GenBank/DDBJ whole genome shotgun (WGS) entry which is preliminary data.</text>
</comment>
<evidence type="ECO:0000256" key="5">
    <source>
        <dbReference type="ARBA" id="ARBA00023242"/>
    </source>
</evidence>
<evidence type="ECO:0000259" key="7">
    <source>
        <dbReference type="PROSITE" id="PS50888"/>
    </source>
</evidence>
<dbReference type="PROSITE" id="PS50888">
    <property type="entry name" value="BHLH"/>
    <property type="match status" value="1"/>
</dbReference>
<keyword evidence="9" id="KW-1185">Reference proteome</keyword>
<evidence type="ECO:0000313" key="8">
    <source>
        <dbReference type="EMBL" id="KAK7044687.1"/>
    </source>
</evidence>
<feature type="domain" description="BHLH" evidence="7">
    <location>
        <begin position="407"/>
        <end position="486"/>
    </location>
</feature>
<dbReference type="GO" id="GO:0000978">
    <property type="term" value="F:RNA polymerase II cis-regulatory region sequence-specific DNA binding"/>
    <property type="evidence" value="ECO:0007669"/>
    <property type="project" value="TreeGrafter"/>
</dbReference>
<organism evidence="8 9">
    <name type="scientific">Favolaschia claudopus</name>
    <dbReference type="NCBI Taxonomy" id="2862362"/>
    <lineage>
        <taxon>Eukaryota</taxon>
        <taxon>Fungi</taxon>
        <taxon>Dikarya</taxon>
        <taxon>Basidiomycota</taxon>
        <taxon>Agaricomycotina</taxon>
        <taxon>Agaricomycetes</taxon>
        <taxon>Agaricomycetidae</taxon>
        <taxon>Agaricales</taxon>
        <taxon>Marasmiineae</taxon>
        <taxon>Mycenaceae</taxon>
        <taxon>Favolaschia</taxon>
    </lineage>
</organism>
<dbReference type="PANTHER" id="PTHR15741">
    <property type="entry name" value="BASIC HELIX-LOOP-HELIX ZIP TRANSCRIPTION FACTOR"/>
    <property type="match status" value="1"/>
</dbReference>